<accession>A0A835K0D9</accession>
<evidence type="ECO:0000313" key="1">
    <source>
        <dbReference type="EMBL" id="KAF9677506.1"/>
    </source>
</evidence>
<keyword evidence="2" id="KW-1185">Reference proteome</keyword>
<organism evidence="1 2">
    <name type="scientific">Salix dunnii</name>
    <dbReference type="NCBI Taxonomy" id="1413687"/>
    <lineage>
        <taxon>Eukaryota</taxon>
        <taxon>Viridiplantae</taxon>
        <taxon>Streptophyta</taxon>
        <taxon>Embryophyta</taxon>
        <taxon>Tracheophyta</taxon>
        <taxon>Spermatophyta</taxon>
        <taxon>Magnoliopsida</taxon>
        <taxon>eudicotyledons</taxon>
        <taxon>Gunneridae</taxon>
        <taxon>Pentapetalae</taxon>
        <taxon>rosids</taxon>
        <taxon>fabids</taxon>
        <taxon>Malpighiales</taxon>
        <taxon>Salicaceae</taxon>
        <taxon>Saliceae</taxon>
        <taxon>Salix</taxon>
    </lineage>
</organism>
<gene>
    <name evidence="1" type="ORF">SADUNF_Sadunf08G0114800</name>
</gene>
<proteinExistence type="predicted"/>
<evidence type="ECO:0000313" key="2">
    <source>
        <dbReference type="Proteomes" id="UP000657918"/>
    </source>
</evidence>
<comment type="caution">
    <text evidence="1">The sequence shown here is derived from an EMBL/GenBank/DDBJ whole genome shotgun (WGS) entry which is preliminary data.</text>
</comment>
<name>A0A835K0D9_9ROSI</name>
<protein>
    <submittedName>
        <fullName evidence="1">Uncharacterized protein</fullName>
    </submittedName>
</protein>
<dbReference type="EMBL" id="JADGMS010000008">
    <property type="protein sequence ID" value="KAF9677506.1"/>
    <property type="molecule type" value="Genomic_DNA"/>
</dbReference>
<dbReference type="Proteomes" id="UP000657918">
    <property type="component" value="Chromosome 8"/>
</dbReference>
<sequence length="127" mass="14781">MFRSKIPRMFNFKKRFLKKMVCRLLEGIGQWKRLLFYSKSGDDCFGHFHDGWQHDHLLRTGFDGARSVYSIHYGTLFNLNRSIKGMLKGQIQTGKVRSTHLQFCGTLQDIESDLFKGGGKDKKVFQS</sequence>
<dbReference type="AlphaFoldDB" id="A0A835K0D9"/>
<reference evidence="1 2" key="1">
    <citation type="submission" date="2020-10" db="EMBL/GenBank/DDBJ databases">
        <title>Plant Genome Project.</title>
        <authorList>
            <person name="Zhang R.-G."/>
        </authorList>
    </citation>
    <scope>NUCLEOTIDE SEQUENCE [LARGE SCALE GENOMIC DNA]</scope>
    <source>
        <strain evidence="1">FAFU-HL-1</strain>
        <tissue evidence="1">Leaf</tissue>
    </source>
</reference>